<dbReference type="PANTHER" id="PTHR23354">
    <property type="entry name" value="NUCLEOLAR PROTEIN 7/ESTROGEN RECEPTOR COACTIVATOR-RELATED"/>
    <property type="match status" value="1"/>
</dbReference>
<dbReference type="Pfam" id="PF07534">
    <property type="entry name" value="TLD"/>
    <property type="match status" value="1"/>
</dbReference>
<dbReference type="OrthoDB" id="289228at2759"/>
<reference evidence="4" key="1">
    <citation type="submission" date="2016-06" db="EMBL/GenBank/DDBJ databases">
        <title>Parallel loss of symbiosis genes in relatives of nitrogen-fixing non-legume Parasponia.</title>
        <authorList>
            <person name="Van Velzen R."/>
            <person name="Holmer R."/>
            <person name="Bu F."/>
            <person name="Rutten L."/>
            <person name="Van Zeijl A."/>
            <person name="Liu W."/>
            <person name="Santuari L."/>
            <person name="Cao Q."/>
            <person name="Sharma T."/>
            <person name="Shen D."/>
            <person name="Roswanjaya Y."/>
            <person name="Wardhani T."/>
            <person name="Kalhor M.S."/>
            <person name="Jansen J."/>
            <person name="Van den Hoogen J."/>
            <person name="Gungor B."/>
            <person name="Hartog M."/>
            <person name="Hontelez J."/>
            <person name="Verver J."/>
            <person name="Yang W.-C."/>
            <person name="Schijlen E."/>
            <person name="Repin R."/>
            <person name="Schilthuizen M."/>
            <person name="Schranz E."/>
            <person name="Heidstra R."/>
            <person name="Miyata K."/>
            <person name="Fedorova E."/>
            <person name="Kohlen W."/>
            <person name="Bisseling T."/>
            <person name="Smit S."/>
            <person name="Geurts R."/>
        </authorList>
    </citation>
    <scope>NUCLEOTIDE SEQUENCE [LARGE SCALE GENOMIC DNA]</scope>
    <source>
        <strain evidence="4">cv. WU1-14</strain>
    </source>
</reference>
<sequence>MGASTSTDHNGSNEQREAESTAASSGALPALHNAFSTLADPNSVAIPLESLEKCFSLTYKNPIWEAPSSKPDAFLGLLDSFGSAMVNLFFVPGKGGVSWVEFVKGYNKCSGRMSSSMSLNALLRVFCAAVRKAGLSLSLEFESDDADCKISGFLLPTDVLLFLWFCWTMLWDSHNSKISKMRVKLCLPDVNHVVISAITSSAEVNSSLNVWNCDISGLEVQLPIGKFRTWVLQTLPSLPDCFVQFVHARIQSCVTQEQQEDSESSNSSAGDISSTNVYGSYLLSCGIAWAISLTMRSTISQELSRACFFSNTDRTDENLLYRSSLHGRGLNRFWSNVEGYQGPLLMLISARLDGAPEGSTTETKWTMGALTQQGLENRDTFYGSSGNLYAIHPVFHSYSSTGKEKNFVYSHLHPTGRVYEPHPKPVGIGFGGTAGNERVFIDEDFARITVRHHAVDKTYQPGYLFPDQGFLPVQALILEVEVWGLGGRRAKEVQDKLKKREELFTEQRRKVDLKNFSNWEDSPEKMMMDMMTDPNAARREER</sequence>
<organism evidence="3 4">
    <name type="scientific">Parasponia andersonii</name>
    <name type="common">Sponia andersonii</name>
    <dbReference type="NCBI Taxonomy" id="3476"/>
    <lineage>
        <taxon>Eukaryota</taxon>
        <taxon>Viridiplantae</taxon>
        <taxon>Streptophyta</taxon>
        <taxon>Embryophyta</taxon>
        <taxon>Tracheophyta</taxon>
        <taxon>Spermatophyta</taxon>
        <taxon>Magnoliopsida</taxon>
        <taxon>eudicotyledons</taxon>
        <taxon>Gunneridae</taxon>
        <taxon>Pentapetalae</taxon>
        <taxon>rosids</taxon>
        <taxon>fabids</taxon>
        <taxon>Rosales</taxon>
        <taxon>Cannabaceae</taxon>
        <taxon>Parasponia</taxon>
    </lineage>
</organism>
<feature type="compositionally biased region" description="Polar residues" evidence="1">
    <location>
        <begin position="1"/>
        <end position="13"/>
    </location>
</feature>
<dbReference type="AlphaFoldDB" id="A0A2P5DBU3"/>
<dbReference type="SMART" id="SM00584">
    <property type="entry name" value="TLDc"/>
    <property type="match status" value="1"/>
</dbReference>
<gene>
    <name evidence="3" type="ORF">PanWU01x14_077900</name>
</gene>
<accession>A0A2P5DBU3</accession>
<evidence type="ECO:0000313" key="3">
    <source>
        <dbReference type="EMBL" id="PON70764.1"/>
    </source>
</evidence>
<feature type="region of interest" description="Disordered" evidence="1">
    <location>
        <begin position="1"/>
        <end position="23"/>
    </location>
</feature>
<evidence type="ECO:0000313" key="4">
    <source>
        <dbReference type="Proteomes" id="UP000237105"/>
    </source>
</evidence>
<feature type="domain" description="TLDc" evidence="2">
    <location>
        <begin position="293"/>
        <end position="486"/>
    </location>
</feature>
<keyword evidence="4" id="KW-1185">Reference proteome</keyword>
<dbReference type="PANTHER" id="PTHR23354:SF104">
    <property type="entry name" value="TLD-DOMAIN CONTAINING NUCLEOLAR PROTEIN"/>
    <property type="match status" value="1"/>
</dbReference>
<dbReference type="EMBL" id="JXTB01000048">
    <property type="protein sequence ID" value="PON70764.1"/>
    <property type="molecule type" value="Genomic_DNA"/>
</dbReference>
<dbReference type="InterPro" id="IPR006571">
    <property type="entry name" value="TLDc_dom"/>
</dbReference>
<proteinExistence type="predicted"/>
<protein>
    <submittedName>
        <fullName evidence="3">TLDc domain containing protein</fullName>
    </submittedName>
</protein>
<evidence type="ECO:0000259" key="2">
    <source>
        <dbReference type="PROSITE" id="PS51886"/>
    </source>
</evidence>
<comment type="caution">
    <text evidence="3">The sequence shown here is derived from an EMBL/GenBank/DDBJ whole genome shotgun (WGS) entry which is preliminary data.</text>
</comment>
<evidence type="ECO:0000256" key="1">
    <source>
        <dbReference type="SAM" id="MobiDB-lite"/>
    </source>
</evidence>
<dbReference type="Proteomes" id="UP000237105">
    <property type="component" value="Unassembled WGS sequence"/>
</dbReference>
<dbReference type="PROSITE" id="PS51886">
    <property type="entry name" value="TLDC"/>
    <property type="match status" value="1"/>
</dbReference>
<name>A0A2P5DBU3_PARAD</name>